<organism evidence="3 4">
    <name type="scientific">Rubroshorea leprosula</name>
    <dbReference type="NCBI Taxonomy" id="152421"/>
    <lineage>
        <taxon>Eukaryota</taxon>
        <taxon>Viridiplantae</taxon>
        <taxon>Streptophyta</taxon>
        <taxon>Embryophyta</taxon>
        <taxon>Tracheophyta</taxon>
        <taxon>Spermatophyta</taxon>
        <taxon>Magnoliopsida</taxon>
        <taxon>eudicotyledons</taxon>
        <taxon>Gunneridae</taxon>
        <taxon>Pentapetalae</taxon>
        <taxon>rosids</taxon>
        <taxon>malvids</taxon>
        <taxon>Malvales</taxon>
        <taxon>Dipterocarpaceae</taxon>
        <taxon>Rubroshorea</taxon>
    </lineage>
</organism>
<feature type="compositionally biased region" description="Polar residues" evidence="1">
    <location>
        <begin position="309"/>
        <end position="322"/>
    </location>
</feature>
<dbReference type="PRINTS" id="PR00625">
    <property type="entry name" value="JDOMAIN"/>
</dbReference>
<dbReference type="PANTHER" id="PTHR45496:SF1">
    <property type="entry name" value="CHAPERONE DNAJ-DOMAIN SUPERFAMILY PROTEIN"/>
    <property type="match status" value="1"/>
</dbReference>
<protein>
    <recommendedName>
        <fullName evidence="2">J domain-containing protein</fullName>
    </recommendedName>
</protein>
<feature type="compositionally biased region" description="Polar residues" evidence="1">
    <location>
        <begin position="167"/>
        <end position="178"/>
    </location>
</feature>
<dbReference type="AlphaFoldDB" id="A0AAV5L9J4"/>
<dbReference type="CDD" id="cd06257">
    <property type="entry name" value="DnaJ"/>
    <property type="match status" value="1"/>
</dbReference>
<evidence type="ECO:0000259" key="2">
    <source>
        <dbReference type="PROSITE" id="PS50076"/>
    </source>
</evidence>
<accession>A0AAV5L9J4</accession>
<feature type="compositionally biased region" description="Low complexity" evidence="1">
    <location>
        <begin position="283"/>
        <end position="299"/>
    </location>
</feature>
<evidence type="ECO:0000313" key="3">
    <source>
        <dbReference type="EMBL" id="GKV33581.1"/>
    </source>
</evidence>
<dbReference type="InterPro" id="IPR036869">
    <property type="entry name" value="J_dom_sf"/>
</dbReference>
<dbReference type="Pfam" id="PF00226">
    <property type="entry name" value="DnaJ"/>
    <property type="match status" value="1"/>
</dbReference>
<dbReference type="PROSITE" id="PS50076">
    <property type="entry name" value="DNAJ_2"/>
    <property type="match status" value="1"/>
</dbReference>
<dbReference type="EMBL" id="BPVZ01000101">
    <property type="protein sequence ID" value="GKV33581.1"/>
    <property type="molecule type" value="Genomic_DNA"/>
</dbReference>
<name>A0AAV5L9J4_9ROSI</name>
<dbReference type="PROSITE" id="PS00636">
    <property type="entry name" value="DNAJ_1"/>
    <property type="match status" value="1"/>
</dbReference>
<dbReference type="PANTHER" id="PTHR45496">
    <property type="entry name" value="CHAPERONE DNAJ-DOMAIN SUPERFAMILY PROTEIN"/>
    <property type="match status" value="1"/>
</dbReference>
<dbReference type="SUPFAM" id="SSF46565">
    <property type="entry name" value="Chaperone J-domain"/>
    <property type="match status" value="1"/>
</dbReference>
<dbReference type="InterPro" id="IPR053052">
    <property type="entry name" value="Imprinting_Balance_Reg"/>
</dbReference>
<sequence>MEENSNRAEALRLLGMAEKLLQNRDLNASRDFAVLAQETEPLLEGSDQIVAVVDVLLAAENRINNHHDWYAILQIDRRSDDHDLIKKQYRRLALLLHPDKNKFSFADQAFKLVADAWAVLSNSSKKELYDKELTMFSKVDLSSSNSKLPVRRGEKLNQTRNVKKSTDANNSNSSSGDLRSRLSTFWTACPYCYRLFEYPRVYEGCCLKCQNCNRAFQAVLIHNLPPMVPGKDAYYCCWSFFPLGFVMGKPDGDGKAPAGAGVVFPNWMPPMFPSQQESEKNAGGRVTAAPAPAAATANRGAERRGNVVPSVNISARNATNSAPRKRGRPRKNPL</sequence>
<evidence type="ECO:0000256" key="1">
    <source>
        <dbReference type="SAM" id="MobiDB-lite"/>
    </source>
</evidence>
<proteinExistence type="predicted"/>
<keyword evidence="4" id="KW-1185">Reference proteome</keyword>
<feature type="compositionally biased region" description="Basic residues" evidence="1">
    <location>
        <begin position="323"/>
        <end position="334"/>
    </location>
</feature>
<feature type="region of interest" description="Disordered" evidence="1">
    <location>
        <begin position="273"/>
        <end position="334"/>
    </location>
</feature>
<dbReference type="SMART" id="SM00271">
    <property type="entry name" value="DnaJ"/>
    <property type="match status" value="1"/>
</dbReference>
<dbReference type="Proteomes" id="UP001054252">
    <property type="component" value="Unassembled WGS sequence"/>
</dbReference>
<gene>
    <name evidence="3" type="ORF">SLEP1_g42070</name>
</gene>
<reference evidence="3 4" key="1">
    <citation type="journal article" date="2021" name="Commun. Biol.">
        <title>The genome of Shorea leprosula (Dipterocarpaceae) highlights the ecological relevance of drought in aseasonal tropical rainforests.</title>
        <authorList>
            <person name="Ng K.K.S."/>
            <person name="Kobayashi M.J."/>
            <person name="Fawcett J.A."/>
            <person name="Hatakeyama M."/>
            <person name="Paape T."/>
            <person name="Ng C.H."/>
            <person name="Ang C.C."/>
            <person name="Tnah L.H."/>
            <person name="Lee C.T."/>
            <person name="Nishiyama T."/>
            <person name="Sese J."/>
            <person name="O'Brien M.J."/>
            <person name="Copetti D."/>
            <person name="Mohd Noor M.I."/>
            <person name="Ong R.C."/>
            <person name="Putra M."/>
            <person name="Sireger I.Z."/>
            <person name="Indrioko S."/>
            <person name="Kosugi Y."/>
            <person name="Izuno A."/>
            <person name="Isagi Y."/>
            <person name="Lee S.L."/>
            <person name="Shimizu K.K."/>
        </authorList>
    </citation>
    <scope>NUCLEOTIDE SEQUENCE [LARGE SCALE GENOMIC DNA]</scope>
    <source>
        <strain evidence="3">214</strain>
    </source>
</reference>
<evidence type="ECO:0000313" key="4">
    <source>
        <dbReference type="Proteomes" id="UP001054252"/>
    </source>
</evidence>
<dbReference type="Gene3D" id="1.10.287.110">
    <property type="entry name" value="DnaJ domain"/>
    <property type="match status" value="1"/>
</dbReference>
<feature type="domain" description="J" evidence="2">
    <location>
        <begin position="68"/>
        <end position="133"/>
    </location>
</feature>
<dbReference type="InterPro" id="IPR018253">
    <property type="entry name" value="DnaJ_domain_CS"/>
</dbReference>
<dbReference type="InterPro" id="IPR001623">
    <property type="entry name" value="DnaJ_domain"/>
</dbReference>
<comment type="caution">
    <text evidence="3">The sequence shown here is derived from an EMBL/GenBank/DDBJ whole genome shotgun (WGS) entry which is preliminary data.</text>
</comment>
<feature type="region of interest" description="Disordered" evidence="1">
    <location>
        <begin position="145"/>
        <end position="178"/>
    </location>
</feature>